<organism evidence="17 18">
    <name type="scientific">Anopheles maculatus</name>
    <dbReference type="NCBI Taxonomy" id="74869"/>
    <lineage>
        <taxon>Eukaryota</taxon>
        <taxon>Metazoa</taxon>
        <taxon>Ecdysozoa</taxon>
        <taxon>Arthropoda</taxon>
        <taxon>Hexapoda</taxon>
        <taxon>Insecta</taxon>
        <taxon>Pterygota</taxon>
        <taxon>Neoptera</taxon>
        <taxon>Endopterygota</taxon>
        <taxon>Diptera</taxon>
        <taxon>Nematocera</taxon>
        <taxon>Culicoidea</taxon>
        <taxon>Culicidae</taxon>
        <taxon>Anophelinae</taxon>
        <taxon>Anopheles</taxon>
        <taxon>Anopheles maculatus group</taxon>
    </lineage>
</organism>
<evidence type="ECO:0000256" key="1">
    <source>
        <dbReference type="ARBA" id="ARBA00004123"/>
    </source>
</evidence>
<dbReference type="PANTHER" id="PTHR16047:SF7">
    <property type="entry name" value="E3 UBIQUITIN-PROTEIN LIGASE RFWD3"/>
    <property type="match status" value="1"/>
</dbReference>
<comment type="subcellular location">
    <subcellularLocation>
        <location evidence="2">Cytoplasm</location>
    </subcellularLocation>
    <subcellularLocation>
        <location evidence="1">Nucleus</location>
    </subcellularLocation>
</comment>
<dbReference type="GO" id="GO:0008270">
    <property type="term" value="F:zinc ion binding"/>
    <property type="evidence" value="ECO:0007669"/>
    <property type="project" value="UniProtKB-KW"/>
</dbReference>
<evidence type="ECO:0000313" key="18">
    <source>
        <dbReference type="Proteomes" id="UP000075901"/>
    </source>
</evidence>
<dbReference type="GO" id="GO:0005634">
    <property type="term" value="C:nucleus"/>
    <property type="evidence" value="ECO:0007669"/>
    <property type="project" value="UniProtKB-SubCell"/>
</dbReference>
<dbReference type="Proteomes" id="UP000075901">
    <property type="component" value="Unassembled WGS sequence"/>
</dbReference>
<dbReference type="VEuPathDB" id="VectorBase:AMAM022783"/>
<dbReference type="GO" id="GO:0004842">
    <property type="term" value="F:ubiquitin-protein transferase activity"/>
    <property type="evidence" value="ECO:0007669"/>
    <property type="project" value="InterPro"/>
</dbReference>
<evidence type="ECO:0000256" key="13">
    <source>
        <dbReference type="ARBA" id="ARBA00023242"/>
    </source>
</evidence>
<feature type="region of interest" description="Disordered" evidence="15">
    <location>
        <begin position="1"/>
        <end position="28"/>
    </location>
</feature>
<evidence type="ECO:0000259" key="16">
    <source>
        <dbReference type="PROSITE" id="PS50089"/>
    </source>
</evidence>
<evidence type="ECO:0000256" key="14">
    <source>
        <dbReference type="PROSITE-ProRule" id="PRU00175"/>
    </source>
</evidence>
<evidence type="ECO:0000256" key="9">
    <source>
        <dbReference type="ARBA" id="ARBA00022771"/>
    </source>
</evidence>
<keyword evidence="13" id="KW-0539">Nucleus</keyword>
<feature type="compositionally biased region" description="Acidic residues" evidence="15">
    <location>
        <begin position="1"/>
        <end position="21"/>
    </location>
</feature>
<dbReference type="Gene3D" id="3.30.40.10">
    <property type="entry name" value="Zinc/RING finger domain, C3HC4 (zinc finger)"/>
    <property type="match status" value="1"/>
</dbReference>
<feature type="region of interest" description="Disordered" evidence="15">
    <location>
        <begin position="183"/>
        <end position="231"/>
    </location>
</feature>
<evidence type="ECO:0000256" key="12">
    <source>
        <dbReference type="ARBA" id="ARBA00023204"/>
    </source>
</evidence>
<feature type="domain" description="RING-type" evidence="16">
    <location>
        <begin position="241"/>
        <end position="288"/>
    </location>
</feature>
<dbReference type="PROSITE" id="PS50089">
    <property type="entry name" value="ZF_RING_2"/>
    <property type="match status" value="1"/>
</dbReference>
<proteinExistence type="predicted"/>
<reference evidence="18" key="1">
    <citation type="submission" date="2013-09" db="EMBL/GenBank/DDBJ databases">
        <title>The Genome Sequence of Anopheles maculatus species B.</title>
        <authorList>
            <consortium name="The Broad Institute Genomics Platform"/>
            <person name="Neafsey D.E."/>
            <person name="Besansky N."/>
            <person name="Howell P."/>
            <person name="Walton C."/>
            <person name="Young S.K."/>
            <person name="Zeng Q."/>
            <person name="Gargeya S."/>
            <person name="Fitzgerald M."/>
            <person name="Haas B."/>
            <person name="Abouelleil A."/>
            <person name="Allen A.W."/>
            <person name="Alvarado L."/>
            <person name="Arachchi H.M."/>
            <person name="Berlin A.M."/>
            <person name="Chapman S.B."/>
            <person name="Gainer-Dewar J."/>
            <person name="Goldberg J."/>
            <person name="Griggs A."/>
            <person name="Gujja S."/>
            <person name="Hansen M."/>
            <person name="Howarth C."/>
            <person name="Imamovic A."/>
            <person name="Ireland A."/>
            <person name="Larimer J."/>
            <person name="McCowan C."/>
            <person name="Murphy C."/>
            <person name="Pearson M."/>
            <person name="Poon T.W."/>
            <person name="Priest M."/>
            <person name="Roberts A."/>
            <person name="Saif S."/>
            <person name="Shea T."/>
            <person name="Sisk P."/>
            <person name="Sykes S."/>
            <person name="Wortman J."/>
            <person name="Nusbaum C."/>
            <person name="Birren B."/>
        </authorList>
    </citation>
    <scope>NUCLEOTIDE SEQUENCE [LARGE SCALE GENOMIC DNA]</scope>
    <source>
        <strain evidence="18">maculatus3</strain>
    </source>
</reference>
<evidence type="ECO:0000256" key="4">
    <source>
        <dbReference type="ARBA" id="ARBA00022490"/>
    </source>
</evidence>
<keyword evidence="4" id="KW-0963">Cytoplasm</keyword>
<feature type="region of interest" description="Disordered" evidence="15">
    <location>
        <begin position="96"/>
        <end position="122"/>
    </location>
</feature>
<keyword evidence="10" id="KW-0833">Ubl conjugation pathway</keyword>
<feature type="region of interest" description="Disordered" evidence="15">
    <location>
        <begin position="136"/>
        <end position="160"/>
    </location>
</feature>
<keyword evidence="8" id="KW-0227">DNA damage</keyword>
<evidence type="ECO:0000256" key="8">
    <source>
        <dbReference type="ARBA" id="ARBA00022763"/>
    </source>
</evidence>
<comment type="pathway">
    <text evidence="3">Protein modification; protein ubiquitination.</text>
</comment>
<dbReference type="InterPro" id="IPR001841">
    <property type="entry name" value="Znf_RING"/>
</dbReference>
<dbReference type="GO" id="GO:0005737">
    <property type="term" value="C:cytoplasm"/>
    <property type="evidence" value="ECO:0007669"/>
    <property type="project" value="UniProtKB-SubCell"/>
</dbReference>
<keyword evidence="5" id="KW-0853">WD repeat</keyword>
<keyword evidence="7" id="KW-0677">Repeat</keyword>
<evidence type="ECO:0000256" key="10">
    <source>
        <dbReference type="ARBA" id="ARBA00022786"/>
    </source>
</evidence>
<sequence>MEESNEELTEETDETFNEDSDASSLSLSDFTNPVYNLYDAARDMDIERSVNLLDNPVVHMEVELGNIQQGMLSPVILLNNVNSLPEVQATIEIQTDGGNDVEEDTESIPLGSSPGAELDRQPTNNVPEVQATIEIRTEGGNDDEDTEPIPLGSAPGEGSNEVAIGGRINEEQDVEEIAMMLQRPPDPDADQPVVLSDSSPNRSGDMFTPRRKKRKRNATSPVQLVGTPGHKKEEDEEGLLCSICLDEWTLTGEHRVVSLKCGHLFGMSCIKRWMQDKPAASRSCATCKARATMRDIRFIYARCVKAVDNTREEELLQELSREKLKVIDLNIRLSMVNAELAQQRQMVEILKLKIDSNSRAVPFGDNRLDTLSDRRVSYKLFLEKNMEITREPGCRALAYSAKHQLLLISQKSTQPLFPGFSIRMVQVPEFTASAGAASMLVSSRSVRDIAIDATDDLFACATMEKMVKVFSIQ</sequence>
<keyword evidence="12" id="KW-0234">DNA repair</keyword>
<dbReference type="GO" id="GO:0016567">
    <property type="term" value="P:protein ubiquitination"/>
    <property type="evidence" value="ECO:0007669"/>
    <property type="project" value="InterPro"/>
</dbReference>
<evidence type="ECO:0000256" key="15">
    <source>
        <dbReference type="SAM" id="MobiDB-lite"/>
    </source>
</evidence>
<dbReference type="GO" id="GO:0036297">
    <property type="term" value="P:interstrand cross-link repair"/>
    <property type="evidence" value="ECO:0007669"/>
    <property type="project" value="InterPro"/>
</dbReference>
<dbReference type="SUPFAM" id="SSF57850">
    <property type="entry name" value="RING/U-box"/>
    <property type="match status" value="1"/>
</dbReference>
<keyword evidence="6" id="KW-0808">Transferase</keyword>
<dbReference type="Pfam" id="PF23419">
    <property type="entry name" value="WD40_RFWD3"/>
    <property type="match status" value="1"/>
</dbReference>
<protein>
    <recommendedName>
        <fullName evidence="16">RING-type domain-containing protein</fullName>
    </recommendedName>
</protein>
<keyword evidence="11" id="KW-0862">Zinc</keyword>
<dbReference type="PANTHER" id="PTHR16047">
    <property type="entry name" value="RFWD3 PROTEIN"/>
    <property type="match status" value="1"/>
</dbReference>
<name>A0A182TA90_9DIPT</name>
<evidence type="ECO:0000256" key="5">
    <source>
        <dbReference type="ARBA" id="ARBA00022574"/>
    </source>
</evidence>
<evidence type="ECO:0000256" key="11">
    <source>
        <dbReference type="ARBA" id="ARBA00022833"/>
    </source>
</evidence>
<evidence type="ECO:0000256" key="6">
    <source>
        <dbReference type="ARBA" id="ARBA00022679"/>
    </source>
</evidence>
<evidence type="ECO:0000313" key="17">
    <source>
        <dbReference type="EnsemblMetazoa" id="AMAM022783-PA"/>
    </source>
</evidence>
<reference evidence="17" key="2">
    <citation type="submission" date="2020-05" db="UniProtKB">
        <authorList>
            <consortium name="EnsemblMetazoa"/>
        </authorList>
    </citation>
    <scope>IDENTIFICATION</scope>
    <source>
        <strain evidence="17">maculatus3</strain>
    </source>
</reference>
<dbReference type="AlphaFoldDB" id="A0A182TA90"/>
<dbReference type="SMART" id="SM00184">
    <property type="entry name" value="RING"/>
    <property type="match status" value="1"/>
</dbReference>
<dbReference type="InterPro" id="IPR037381">
    <property type="entry name" value="RFWD3"/>
</dbReference>
<dbReference type="InterPro" id="IPR013083">
    <property type="entry name" value="Znf_RING/FYVE/PHD"/>
</dbReference>
<evidence type="ECO:0000256" key="7">
    <source>
        <dbReference type="ARBA" id="ARBA00022737"/>
    </source>
</evidence>
<keyword evidence="9 14" id="KW-0479">Metal-binding</keyword>
<dbReference type="EnsemblMetazoa" id="AMAM022783-RA">
    <property type="protein sequence ID" value="AMAM022783-PA"/>
    <property type="gene ID" value="AMAM022783"/>
</dbReference>
<keyword evidence="9 14" id="KW-0863">Zinc-finger</keyword>
<dbReference type="Pfam" id="PF13639">
    <property type="entry name" value="zf-RING_2"/>
    <property type="match status" value="1"/>
</dbReference>
<evidence type="ECO:0000256" key="2">
    <source>
        <dbReference type="ARBA" id="ARBA00004496"/>
    </source>
</evidence>
<dbReference type="CDD" id="cd16450">
    <property type="entry name" value="mRING-C3HGC3_RFWD3"/>
    <property type="match status" value="1"/>
</dbReference>
<dbReference type="InterPro" id="IPR056527">
    <property type="entry name" value="WD40_RFWD3"/>
</dbReference>
<keyword evidence="18" id="KW-1185">Reference proteome</keyword>
<accession>A0A182TA90</accession>
<evidence type="ECO:0000256" key="3">
    <source>
        <dbReference type="ARBA" id="ARBA00004906"/>
    </source>
</evidence>